<reference evidence="1" key="1">
    <citation type="submission" date="2014-11" db="EMBL/GenBank/DDBJ databases">
        <authorList>
            <person name="Amaro Gonzalez C."/>
        </authorList>
    </citation>
    <scope>NUCLEOTIDE SEQUENCE</scope>
</reference>
<evidence type="ECO:0000313" key="1">
    <source>
        <dbReference type="EMBL" id="JAH28335.1"/>
    </source>
</evidence>
<reference evidence="1" key="2">
    <citation type="journal article" date="2015" name="Fish Shellfish Immunol.">
        <title>Early steps in the European eel (Anguilla anguilla)-Vibrio vulnificus interaction in the gills: Role of the RtxA13 toxin.</title>
        <authorList>
            <person name="Callol A."/>
            <person name="Pajuelo D."/>
            <person name="Ebbesson L."/>
            <person name="Teles M."/>
            <person name="MacKenzie S."/>
            <person name="Amaro C."/>
        </authorList>
    </citation>
    <scope>NUCLEOTIDE SEQUENCE</scope>
</reference>
<protein>
    <submittedName>
        <fullName evidence="1">Uncharacterized protein</fullName>
    </submittedName>
</protein>
<dbReference type="EMBL" id="GBXM01080242">
    <property type="protein sequence ID" value="JAH28335.1"/>
    <property type="molecule type" value="Transcribed_RNA"/>
</dbReference>
<sequence>MASSRPCSHIKVISRVLYADVLAKRMLAVSEFHHCIMMVTA</sequence>
<name>A0A0E9RIR7_ANGAN</name>
<proteinExistence type="predicted"/>
<accession>A0A0E9RIR7</accession>
<dbReference type="AlphaFoldDB" id="A0A0E9RIR7"/>
<organism evidence="1">
    <name type="scientific">Anguilla anguilla</name>
    <name type="common">European freshwater eel</name>
    <name type="synonym">Muraena anguilla</name>
    <dbReference type="NCBI Taxonomy" id="7936"/>
    <lineage>
        <taxon>Eukaryota</taxon>
        <taxon>Metazoa</taxon>
        <taxon>Chordata</taxon>
        <taxon>Craniata</taxon>
        <taxon>Vertebrata</taxon>
        <taxon>Euteleostomi</taxon>
        <taxon>Actinopterygii</taxon>
        <taxon>Neopterygii</taxon>
        <taxon>Teleostei</taxon>
        <taxon>Anguilliformes</taxon>
        <taxon>Anguillidae</taxon>
        <taxon>Anguilla</taxon>
    </lineage>
</organism>